<feature type="chain" id="PRO_5007653979" evidence="2">
    <location>
        <begin position="18"/>
        <end position="124"/>
    </location>
</feature>
<proteinExistence type="predicted"/>
<keyword evidence="2" id="KW-0732">Signal</keyword>
<sequence length="124" mass="13778">MRFSVLFLFAAYRECSAENPLIEKGICFDMPESHFQVLKALSDNWRCTVPKCCFGDYTIWDGRVECEVEDDAQQTEDGIDIGHCKISSTGWAIIGATIAAVVVGILIIACVINCFCKCCCCFKN</sequence>
<keyword evidence="1" id="KW-0812">Transmembrane</keyword>
<keyword evidence="1" id="KW-1133">Transmembrane helix</keyword>
<dbReference type="EMBL" id="FN654880">
    <property type="protein sequence ID" value="CBY36988.1"/>
    <property type="molecule type" value="Genomic_DNA"/>
</dbReference>
<feature type="transmembrane region" description="Helical" evidence="1">
    <location>
        <begin position="91"/>
        <end position="116"/>
    </location>
</feature>
<dbReference type="EMBL" id="FN653262">
    <property type="protein sequence ID" value="CBY14197.1"/>
    <property type="molecule type" value="Genomic_DNA"/>
</dbReference>
<evidence type="ECO:0000256" key="2">
    <source>
        <dbReference type="SAM" id="SignalP"/>
    </source>
</evidence>
<dbReference type="Proteomes" id="UP000011014">
    <property type="component" value="Unassembled WGS sequence"/>
</dbReference>
<keyword evidence="1" id="KW-0472">Membrane</keyword>
<evidence type="ECO:0000313" key="3">
    <source>
        <dbReference type="EMBL" id="CBY14197.1"/>
    </source>
</evidence>
<organism evidence="3 5">
    <name type="scientific">Oikopleura dioica</name>
    <name type="common">Tunicate</name>
    <dbReference type="NCBI Taxonomy" id="34765"/>
    <lineage>
        <taxon>Eukaryota</taxon>
        <taxon>Metazoa</taxon>
        <taxon>Chordata</taxon>
        <taxon>Tunicata</taxon>
        <taxon>Appendicularia</taxon>
        <taxon>Copelata</taxon>
        <taxon>Oikopleuridae</taxon>
        <taxon>Oikopleura</taxon>
    </lineage>
</organism>
<evidence type="ECO:0000313" key="4">
    <source>
        <dbReference type="EMBL" id="CBY36988.1"/>
    </source>
</evidence>
<accession>E4XX03</accession>
<feature type="signal peptide" evidence="2">
    <location>
        <begin position="1"/>
        <end position="17"/>
    </location>
</feature>
<reference evidence="3 5" key="1">
    <citation type="journal article" date="2010" name="Science">
        <title>Plasticity of animal genome architecture unmasked by rapid evolution of a pelagic tunicate.</title>
        <authorList>
            <person name="Denoeud F."/>
            <person name="Henriet S."/>
            <person name="Mungpakdee S."/>
            <person name="Aury J.M."/>
            <person name="Da Silva C."/>
            <person name="Brinkmann H."/>
            <person name="Mikhaleva J."/>
            <person name="Olsen L.C."/>
            <person name="Jubin C."/>
            <person name="Canestro C."/>
            <person name="Bouquet J.M."/>
            <person name="Danks G."/>
            <person name="Poulain J."/>
            <person name="Campsteijn C."/>
            <person name="Adamski M."/>
            <person name="Cross I."/>
            <person name="Yadetie F."/>
            <person name="Muffato M."/>
            <person name="Louis A."/>
            <person name="Butcher S."/>
            <person name="Tsagkogeorga G."/>
            <person name="Konrad A."/>
            <person name="Singh S."/>
            <person name="Jensen M.F."/>
            <person name="Cong E.H."/>
            <person name="Eikeseth-Otteraa H."/>
            <person name="Noel B."/>
            <person name="Anthouard V."/>
            <person name="Porcel B.M."/>
            <person name="Kachouri-Lafond R."/>
            <person name="Nishino A."/>
            <person name="Ugolini M."/>
            <person name="Chourrout P."/>
            <person name="Nishida H."/>
            <person name="Aasland R."/>
            <person name="Huzurbazar S."/>
            <person name="Westhof E."/>
            <person name="Delsuc F."/>
            <person name="Lehrach H."/>
            <person name="Reinhardt R."/>
            <person name="Weissenbach J."/>
            <person name="Roy S.W."/>
            <person name="Artiguenave F."/>
            <person name="Postlethwait J.H."/>
            <person name="Manak J.R."/>
            <person name="Thompson E.M."/>
            <person name="Jaillon O."/>
            <person name="Du Pasquier L."/>
            <person name="Boudinot P."/>
            <person name="Liberles D.A."/>
            <person name="Volff J.N."/>
            <person name="Philippe H."/>
            <person name="Lenhard B."/>
            <person name="Roest Crollius H."/>
            <person name="Wincker P."/>
            <person name="Chourrout D."/>
        </authorList>
    </citation>
    <scope>NUCLEOTIDE SEQUENCE [LARGE SCALE GENOMIC DNA]</scope>
</reference>
<name>E4XX03_OIKDI</name>
<keyword evidence="5" id="KW-1185">Reference proteome</keyword>
<protein>
    <submittedName>
        <fullName evidence="3">Uncharacterized protein</fullName>
    </submittedName>
</protein>
<dbReference type="Proteomes" id="UP000001307">
    <property type="component" value="Unassembled WGS sequence"/>
</dbReference>
<evidence type="ECO:0000313" key="5">
    <source>
        <dbReference type="Proteomes" id="UP000001307"/>
    </source>
</evidence>
<dbReference type="AlphaFoldDB" id="E4XX03"/>
<gene>
    <name evidence="3" type="ORF">GSOID_T00007181001</name>
    <name evidence="4" type="ORF">GSOID_T00030051001</name>
</gene>
<evidence type="ECO:0000256" key="1">
    <source>
        <dbReference type="SAM" id="Phobius"/>
    </source>
</evidence>